<comment type="caution">
    <text evidence="2">The sequence shown here is derived from an EMBL/GenBank/DDBJ whole genome shotgun (WGS) entry which is preliminary data.</text>
</comment>
<accession>A0A4S4K8D2</accession>
<evidence type="ECO:0000313" key="2">
    <source>
        <dbReference type="EMBL" id="THG93730.1"/>
    </source>
</evidence>
<keyword evidence="3" id="KW-1185">Reference proteome</keyword>
<dbReference type="GO" id="GO:0070181">
    <property type="term" value="F:small ribosomal subunit rRNA binding"/>
    <property type="evidence" value="ECO:0007669"/>
    <property type="project" value="TreeGrafter"/>
</dbReference>
<dbReference type="InterPro" id="IPR000529">
    <property type="entry name" value="Ribosomal_bS6"/>
</dbReference>
<dbReference type="GO" id="GO:0003735">
    <property type="term" value="F:structural constituent of ribosome"/>
    <property type="evidence" value="ECO:0007669"/>
    <property type="project" value="InterPro"/>
</dbReference>
<protein>
    <recommendedName>
        <fullName evidence="4">Ribosomal protein S6</fullName>
    </recommendedName>
</protein>
<dbReference type="AlphaFoldDB" id="A0A4S4K8D2"/>
<sequence length="185" mass="21308">MYFARLGISREHGARTTLTTSVRVARMPFYKLFCIAAHYPEYRHIKDLVTQSAKLLLDRGSTVRQIEFLGTRVLPQRMRRHNAYHTTGDYWEMHFDAPPSVLEQLNAHMRTDPRVVRWTMLKLGERLDDVVDDKRRTVVSHAVDVTRLNAPPGSETVMNPVDAATLDTIASHGAEYWKAHGRQRV</sequence>
<dbReference type="PANTHER" id="PTHR21011">
    <property type="entry name" value="MITOCHONDRIAL 28S RIBOSOMAL PROTEIN S6"/>
    <property type="match status" value="1"/>
</dbReference>
<dbReference type="CDD" id="cd15465">
    <property type="entry name" value="bS6_mito"/>
    <property type="match status" value="1"/>
</dbReference>
<name>A0A4S4K8D2_9AGAM</name>
<organism evidence="2 3">
    <name type="scientific">Phellinidium pouzarii</name>
    <dbReference type="NCBI Taxonomy" id="167371"/>
    <lineage>
        <taxon>Eukaryota</taxon>
        <taxon>Fungi</taxon>
        <taxon>Dikarya</taxon>
        <taxon>Basidiomycota</taxon>
        <taxon>Agaricomycotina</taxon>
        <taxon>Agaricomycetes</taxon>
        <taxon>Hymenochaetales</taxon>
        <taxon>Hymenochaetaceae</taxon>
        <taxon>Phellinidium</taxon>
    </lineage>
</organism>
<dbReference type="EMBL" id="SGPK01001226">
    <property type="protein sequence ID" value="THG93730.1"/>
    <property type="molecule type" value="Genomic_DNA"/>
</dbReference>
<dbReference type="GO" id="GO:0005763">
    <property type="term" value="C:mitochondrial small ribosomal subunit"/>
    <property type="evidence" value="ECO:0007669"/>
    <property type="project" value="TreeGrafter"/>
</dbReference>
<dbReference type="OrthoDB" id="10259681at2759"/>
<proteinExistence type="inferred from homology"/>
<gene>
    <name evidence="2" type="ORF">EW145_g8296</name>
</gene>
<dbReference type="InterPro" id="IPR014717">
    <property type="entry name" value="Transl_elong_EF1B/ribsomal_bS6"/>
</dbReference>
<reference evidence="2 3" key="1">
    <citation type="submission" date="2019-02" db="EMBL/GenBank/DDBJ databases">
        <title>Genome sequencing of the rare red list fungi Phellinidium pouzarii.</title>
        <authorList>
            <person name="Buettner E."/>
            <person name="Kellner H."/>
        </authorList>
    </citation>
    <scope>NUCLEOTIDE SEQUENCE [LARGE SCALE GENOMIC DNA]</scope>
    <source>
        <strain evidence="2 3">DSM 108285</strain>
    </source>
</reference>
<dbReference type="Proteomes" id="UP000308199">
    <property type="component" value="Unassembled WGS sequence"/>
</dbReference>
<dbReference type="InterPro" id="IPR035980">
    <property type="entry name" value="Ribosomal_bS6_sf"/>
</dbReference>
<dbReference type="Pfam" id="PF01250">
    <property type="entry name" value="Ribosomal_S6"/>
    <property type="match status" value="1"/>
</dbReference>
<dbReference type="SUPFAM" id="SSF54995">
    <property type="entry name" value="Ribosomal protein S6"/>
    <property type="match status" value="1"/>
</dbReference>
<evidence type="ECO:0000256" key="1">
    <source>
        <dbReference type="ARBA" id="ARBA00009512"/>
    </source>
</evidence>
<dbReference type="Gene3D" id="3.30.70.60">
    <property type="match status" value="1"/>
</dbReference>
<evidence type="ECO:0000313" key="3">
    <source>
        <dbReference type="Proteomes" id="UP000308199"/>
    </source>
</evidence>
<evidence type="ECO:0008006" key="4">
    <source>
        <dbReference type="Google" id="ProtNLM"/>
    </source>
</evidence>
<comment type="similarity">
    <text evidence="1">Belongs to the bacterial ribosomal protein bS6 family.</text>
</comment>
<dbReference type="GO" id="GO:0006412">
    <property type="term" value="P:translation"/>
    <property type="evidence" value="ECO:0007669"/>
    <property type="project" value="InterPro"/>
</dbReference>
<dbReference type="PANTHER" id="PTHR21011:SF1">
    <property type="entry name" value="SMALL RIBOSOMAL SUBUNIT PROTEIN BS6M"/>
    <property type="match status" value="1"/>
</dbReference>